<dbReference type="PROSITE" id="PS51002">
    <property type="entry name" value="CYTB_NTER"/>
    <property type="match status" value="1"/>
</dbReference>
<feature type="transmembrane region" description="Helical" evidence="14">
    <location>
        <begin position="155"/>
        <end position="182"/>
    </location>
</feature>
<dbReference type="CDD" id="cd00284">
    <property type="entry name" value="Cytochrome_b_N"/>
    <property type="match status" value="1"/>
</dbReference>
<dbReference type="Gene3D" id="1.20.810.10">
    <property type="entry name" value="Cytochrome Bc1 Complex, Chain C"/>
    <property type="match status" value="1"/>
</dbReference>
<dbReference type="EMBL" id="LVHD01000018">
    <property type="protein sequence ID" value="OAG76440.1"/>
    <property type="molecule type" value="Genomic_DNA"/>
</dbReference>
<keyword evidence="17" id="KW-0560">Oxidoreductase</keyword>
<evidence type="ECO:0000256" key="1">
    <source>
        <dbReference type="ARBA" id="ARBA00004141"/>
    </source>
</evidence>
<comment type="subcellular location">
    <subcellularLocation>
        <location evidence="1">Membrane</location>
        <topology evidence="1">Multi-pass membrane protein</topology>
    </subcellularLocation>
</comment>
<dbReference type="STRING" id="178901.AmDm5_2307"/>
<evidence type="ECO:0000259" key="15">
    <source>
        <dbReference type="PROSITE" id="PS51002"/>
    </source>
</evidence>
<feature type="domain" description="Cytochrome b/b6 C-terminal region profile" evidence="16">
    <location>
        <begin position="294"/>
        <end position="394"/>
    </location>
</feature>
<gene>
    <name evidence="17" type="ORF">Amal_02213</name>
</gene>
<dbReference type="SUPFAM" id="SSF81342">
    <property type="entry name" value="Transmembrane di-heme cytochromes"/>
    <property type="match status" value="1"/>
</dbReference>
<evidence type="ECO:0000256" key="5">
    <source>
        <dbReference type="ARBA" id="ARBA00022660"/>
    </source>
</evidence>
<dbReference type="Pfam" id="PF00033">
    <property type="entry name" value="Cytochrome_B"/>
    <property type="match status" value="1"/>
</dbReference>
<feature type="transmembrane region" description="Helical" evidence="14">
    <location>
        <begin position="109"/>
        <end position="135"/>
    </location>
</feature>
<keyword evidence="11 14" id="KW-0472">Membrane</keyword>
<reference evidence="17 18" key="1">
    <citation type="submission" date="2016-03" db="EMBL/GenBank/DDBJ databases">
        <title>Draft genome sequence of Acetobacter malorum CECT 7742, a strain isolated from strawberry vinegar.</title>
        <authorList>
            <person name="Sainz F."/>
            <person name="Mas A."/>
            <person name="Torija M.J."/>
        </authorList>
    </citation>
    <scope>NUCLEOTIDE SEQUENCE [LARGE SCALE GENOMIC DNA]</scope>
    <source>
        <strain evidence="17 18">CECT 7742</strain>
    </source>
</reference>
<dbReference type="GO" id="GO:0022904">
    <property type="term" value="P:respiratory electron transport chain"/>
    <property type="evidence" value="ECO:0007669"/>
    <property type="project" value="InterPro"/>
</dbReference>
<evidence type="ECO:0000256" key="9">
    <source>
        <dbReference type="ARBA" id="ARBA00022989"/>
    </source>
</evidence>
<keyword evidence="6 12" id="KW-0812">Transmembrane</keyword>
<comment type="function">
    <text evidence="12">Component of the ubiquinol-cytochrome c reductase complex (complex III or cytochrome b-c1 complex), which is a respiratory chain that generates an electrochemical potential coupled to ATP synthesis.</text>
</comment>
<keyword evidence="9 14" id="KW-1133">Transmembrane helix</keyword>
<accession>A0A177G830</accession>
<keyword evidence="7" id="KW-0479">Metal-binding</keyword>
<keyword evidence="3 12" id="KW-0813">Transport</keyword>
<evidence type="ECO:0000259" key="16">
    <source>
        <dbReference type="PROSITE" id="PS51003"/>
    </source>
</evidence>
<dbReference type="InterPro" id="IPR005797">
    <property type="entry name" value="Cyt_b/b6_N"/>
</dbReference>
<feature type="transmembrane region" description="Helical" evidence="14">
    <location>
        <begin position="403"/>
        <end position="422"/>
    </location>
</feature>
<dbReference type="SUPFAM" id="SSF81648">
    <property type="entry name" value="a domain/subunit of cytochrome bc1 complex (Ubiquinol-cytochrome c reductase)"/>
    <property type="match status" value="1"/>
</dbReference>
<evidence type="ECO:0000256" key="10">
    <source>
        <dbReference type="ARBA" id="ARBA00023004"/>
    </source>
</evidence>
<dbReference type="InterPro" id="IPR048259">
    <property type="entry name" value="Cytochrome_b_N_euk/bac"/>
</dbReference>
<comment type="similarity">
    <text evidence="12">Belongs to the cytochrome b family.</text>
</comment>
<dbReference type="PATRIC" id="fig|178901.16.peg.2363"/>
<sequence>MEAHPRLLKALEVRLPDDHCKIMPFIVKHDNTVLCGVRDAVSGRGEGERMAGTPSCQDQAYQPPAGPVSVEAVPETSAGSTAGGATRTHTASAFVRDYMAFLLPRDLNLLWTIGAMLVVVLALMLLSGLTLALTYTPDASLAFTSVETLERRVPFGWLLRSMHMTGATFFMAALYLHVFRGLCYGSYRAPRQGLWGVGTVLLMMVMITAFAGYVLPWGQMSYWGADVAGKAVGAIPLVGNMLERVFLGGDAPGTATLHRMFVLHFTLAFSIVGMVILHVAVLHARGSTSPSGAVGQNRARMLPFHPYFTVKDGLGVVVLAILFTLVMCFWPGLVTEVENYRPANPLHTPADIEPEWYFLPFYGMLQAVPSKFFGLLVSGGAVAILLFVPWLDRGNSATFRGWSLGWLALAAACGAGGSGLFLRAGRACGAASCARRLVAGRAIGDAGLLPLFPRFFAVLQSVGA</sequence>
<feature type="transmembrane region" description="Helical" evidence="14">
    <location>
        <begin position="260"/>
        <end position="281"/>
    </location>
</feature>
<comment type="caution">
    <text evidence="17">The sequence shown here is derived from an EMBL/GenBank/DDBJ whole genome shotgun (WGS) entry which is preliminary data.</text>
</comment>
<dbReference type="GO" id="GO:0016491">
    <property type="term" value="F:oxidoreductase activity"/>
    <property type="evidence" value="ECO:0007669"/>
    <property type="project" value="UniProtKB-KW"/>
</dbReference>
<name>A0A177G830_9PROT</name>
<dbReference type="PANTHER" id="PTHR19271:SF16">
    <property type="entry name" value="CYTOCHROME B"/>
    <property type="match status" value="1"/>
</dbReference>
<dbReference type="PROSITE" id="PS51003">
    <property type="entry name" value="CYTB_CTER"/>
    <property type="match status" value="1"/>
</dbReference>
<evidence type="ECO:0000313" key="17">
    <source>
        <dbReference type="EMBL" id="OAG76440.1"/>
    </source>
</evidence>
<feature type="transmembrane region" description="Helical" evidence="14">
    <location>
        <begin position="313"/>
        <end position="334"/>
    </location>
</feature>
<dbReference type="InterPro" id="IPR036150">
    <property type="entry name" value="Cyt_b/b6_C_sf"/>
</dbReference>
<feature type="region of interest" description="Disordered" evidence="13">
    <location>
        <begin position="46"/>
        <end position="84"/>
    </location>
</feature>
<dbReference type="GO" id="GO:0046872">
    <property type="term" value="F:metal ion binding"/>
    <property type="evidence" value="ECO:0007669"/>
    <property type="project" value="UniProtKB-KW"/>
</dbReference>
<protein>
    <recommendedName>
        <fullName evidence="12">Cytochrome b</fullName>
    </recommendedName>
</protein>
<evidence type="ECO:0000256" key="7">
    <source>
        <dbReference type="ARBA" id="ARBA00022723"/>
    </source>
</evidence>
<evidence type="ECO:0000256" key="14">
    <source>
        <dbReference type="SAM" id="Phobius"/>
    </source>
</evidence>
<evidence type="ECO:0000256" key="6">
    <source>
        <dbReference type="ARBA" id="ARBA00022692"/>
    </source>
</evidence>
<dbReference type="GO" id="GO:0016020">
    <property type="term" value="C:membrane"/>
    <property type="evidence" value="ECO:0007669"/>
    <property type="project" value="UniProtKB-SubCell"/>
</dbReference>
<evidence type="ECO:0000256" key="12">
    <source>
        <dbReference type="RuleBase" id="RU003385"/>
    </source>
</evidence>
<dbReference type="PANTHER" id="PTHR19271">
    <property type="entry name" value="CYTOCHROME B"/>
    <property type="match status" value="1"/>
</dbReference>
<evidence type="ECO:0000256" key="8">
    <source>
        <dbReference type="ARBA" id="ARBA00022982"/>
    </source>
</evidence>
<feature type="domain" description="Cytochrome b/b6 N-terminal region profile" evidence="15">
    <location>
        <begin position="80"/>
        <end position="291"/>
    </location>
</feature>
<evidence type="ECO:0000313" key="18">
    <source>
        <dbReference type="Proteomes" id="UP000077349"/>
    </source>
</evidence>
<comment type="subunit">
    <text evidence="2 12">The main subunits of complex b-c1 are: cytochrome b, cytochrome c1 and the Rieske protein.</text>
</comment>
<keyword evidence="5 12" id="KW-0679">Respiratory chain</keyword>
<keyword evidence="8 12" id="KW-0249">Electron transport</keyword>
<dbReference type="InterPro" id="IPR005798">
    <property type="entry name" value="Cyt_b/b6_C"/>
</dbReference>
<feature type="transmembrane region" description="Helical" evidence="14">
    <location>
        <begin position="372"/>
        <end position="391"/>
    </location>
</feature>
<feature type="transmembrane region" description="Helical" evidence="14">
    <location>
        <begin position="194"/>
        <end position="215"/>
    </location>
</feature>
<evidence type="ECO:0000256" key="11">
    <source>
        <dbReference type="ARBA" id="ARBA00023136"/>
    </source>
</evidence>
<dbReference type="eggNOG" id="COG1290">
    <property type="taxonomic scope" value="Bacteria"/>
</dbReference>
<evidence type="ECO:0000256" key="3">
    <source>
        <dbReference type="ARBA" id="ARBA00022448"/>
    </source>
</evidence>
<dbReference type="Pfam" id="PF00032">
    <property type="entry name" value="Cytochrom_B_C"/>
    <property type="match status" value="1"/>
</dbReference>
<comment type="cofactor">
    <cofactor evidence="12">
        <name>heme b</name>
        <dbReference type="ChEBI" id="CHEBI:60344"/>
    </cofactor>
    <text evidence="12">Binds 2 heme groups non-covalently.</text>
</comment>
<dbReference type="Proteomes" id="UP000077349">
    <property type="component" value="Unassembled WGS sequence"/>
</dbReference>
<evidence type="ECO:0000256" key="2">
    <source>
        <dbReference type="ARBA" id="ARBA00011649"/>
    </source>
</evidence>
<organism evidence="17 18">
    <name type="scientific">Acetobacter malorum</name>
    <dbReference type="NCBI Taxonomy" id="178901"/>
    <lineage>
        <taxon>Bacteria</taxon>
        <taxon>Pseudomonadati</taxon>
        <taxon>Pseudomonadota</taxon>
        <taxon>Alphaproteobacteria</taxon>
        <taxon>Acetobacterales</taxon>
        <taxon>Acetobacteraceae</taxon>
        <taxon>Acetobacter</taxon>
    </lineage>
</organism>
<evidence type="ECO:0000256" key="4">
    <source>
        <dbReference type="ARBA" id="ARBA00022617"/>
    </source>
</evidence>
<keyword evidence="10" id="KW-0408">Iron</keyword>
<feature type="transmembrane region" description="Helical" evidence="14">
    <location>
        <begin position="221"/>
        <end position="239"/>
    </location>
</feature>
<evidence type="ECO:0000256" key="13">
    <source>
        <dbReference type="SAM" id="MobiDB-lite"/>
    </source>
</evidence>
<dbReference type="InterPro" id="IPR016174">
    <property type="entry name" value="Di-haem_cyt_TM"/>
</dbReference>
<dbReference type="GO" id="GO:0009055">
    <property type="term" value="F:electron transfer activity"/>
    <property type="evidence" value="ECO:0007669"/>
    <property type="project" value="InterPro"/>
</dbReference>
<proteinExistence type="inferred from homology"/>
<keyword evidence="4 12" id="KW-0349">Heme</keyword>
<dbReference type="InterPro" id="IPR027387">
    <property type="entry name" value="Cytb/b6-like_sf"/>
</dbReference>
<dbReference type="AlphaFoldDB" id="A0A177G830"/>